<dbReference type="Proteomes" id="UP000094570">
    <property type="component" value="Unassembled WGS sequence"/>
</dbReference>
<name>A0A1E3G632_9BACT</name>
<reference evidence="14" key="1">
    <citation type="submission" date="2016-04" db="EMBL/GenBank/DDBJ databases">
        <title>The genome sequence project of a novel Fervidobacterium isolate from a hot spring in Thailand.</title>
        <authorList>
            <person name="Gonzalez J.M."/>
            <person name="Cuecas A."/>
            <person name="Kanoksilapatham W."/>
        </authorList>
    </citation>
    <scope>NUCLEOTIDE SEQUENCE [LARGE SCALE GENOMIC DNA]</scope>
    <source>
        <strain evidence="14">FC2004</strain>
    </source>
</reference>
<evidence type="ECO:0000256" key="10">
    <source>
        <dbReference type="PIRNR" id="PIRNR006268"/>
    </source>
</evidence>
<dbReference type="AlphaFoldDB" id="A0A1E3G632"/>
<keyword evidence="5 10" id="KW-0479">Metal-binding</keyword>
<comment type="cofactor">
    <cofactor evidence="11">
        <name>Mg(2+)</name>
        <dbReference type="ChEBI" id="CHEBI:18420"/>
    </cofactor>
    <cofactor evidence="11">
        <name>Mn(2+)</name>
        <dbReference type="ChEBI" id="CHEBI:29035"/>
    </cofactor>
    <text evidence="11">Magnesium. Can also use manganese.</text>
</comment>
<dbReference type="STRING" id="1008305.A4H02_00780"/>
<dbReference type="Pfam" id="PF02424">
    <property type="entry name" value="ApbE"/>
    <property type="match status" value="1"/>
</dbReference>
<evidence type="ECO:0000256" key="7">
    <source>
        <dbReference type="ARBA" id="ARBA00022842"/>
    </source>
</evidence>
<evidence type="ECO:0000256" key="5">
    <source>
        <dbReference type="ARBA" id="ARBA00022723"/>
    </source>
</evidence>
<evidence type="ECO:0000256" key="3">
    <source>
        <dbReference type="ARBA" id="ARBA00022630"/>
    </source>
</evidence>
<dbReference type="PANTHER" id="PTHR30040:SF2">
    <property type="entry name" value="FAD:PROTEIN FMN TRANSFERASE"/>
    <property type="match status" value="1"/>
</dbReference>
<evidence type="ECO:0000313" key="13">
    <source>
        <dbReference type="EMBL" id="ODN31333.1"/>
    </source>
</evidence>
<keyword evidence="12" id="KW-0812">Transmembrane</keyword>
<dbReference type="GO" id="GO:0016740">
    <property type="term" value="F:transferase activity"/>
    <property type="evidence" value="ECO:0007669"/>
    <property type="project" value="UniProtKB-UniRule"/>
</dbReference>
<sequence length="354" mass="40313">MQQPDPVEILKLNRIVVYSVIGLFLVLITIYALFIYGKTGQYQDFEDYIFGTYIRIKIASKVNPEKIAKAIFTEMRRLEEKYDPYREGSVLYNLNHSEDWVQVDDETLALVDLSLKLAKQTEGAFDPALGRLIDLWGFSKYSQRSESEFKVPEPREIKEAILLSGYQKITVDYLKKSVKTNGAWLDFGGMLKGYALKRAYQIAKEYDKNCHGFIEAGGQIMILGPKFGRANWIVGIRNPRGNTYDSISYVYLKEGSIATSGDYERYFEIDGVRYHHILDPQTGLPSRGAISVSVVSEDPILADALSTAGFVLGKDRWLYTRTLFPKLGAEVLLITPEMKILKTDNFSIYENPDR</sequence>
<dbReference type="OrthoDB" id="9778595at2"/>
<evidence type="ECO:0000256" key="2">
    <source>
        <dbReference type="ARBA" id="ARBA00016337"/>
    </source>
</evidence>
<evidence type="ECO:0000256" key="4">
    <source>
        <dbReference type="ARBA" id="ARBA00022679"/>
    </source>
</evidence>
<dbReference type="PIRSF" id="PIRSF006268">
    <property type="entry name" value="ApbE"/>
    <property type="match status" value="1"/>
</dbReference>
<proteinExistence type="inferred from homology"/>
<protein>
    <recommendedName>
        <fullName evidence="2 10">FAD:protein FMN transferase</fullName>
        <ecNumber evidence="1 10">2.7.1.180</ecNumber>
    </recommendedName>
    <alternativeName>
        <fullName evidence="8 10">Flavin transferase</fullName>
    </alternativeName>
</protein>
<dbReference type="InterPro" id="IPR003374">
    <property type="entry name" value="ApbE-like_sf"/>
</dbReference>
<evidence type="ECO:0000256" key="12">
    <source>
        <dbReference type="SAM" id="Phobius"/>
    </source>
</evidence>
<dbReference type="InterPro" id="IPR024932">
    <property type="entry name" value="ApbE"/>
</dbReference>
<keyword evidence="12" id="KW-0472">Membrane</keyword>
<gene>
    <name evidence="13" type="ORF">A4H02_00780</name>
</gene>
<keyword evidence="4 10" id="KW-0808">Transferase</keyword>
<organism evidence="13 14">
    <name type="scientific">Fervidobacterium thailandense</name>
    <dbReference type="NCBI Taxonomy" id="1008305"/>
    <lineage>
        <taxon>Bacteria</taxon>
        <taxon>Thermotogati</taxon>
        <taxon>Thermotogota</taxon>
        <taxon>Thermotogae</taxon>
        <taxon>Thermotogales</taxon>
        <taxon>Fervidobacteriaceae</taxon>
        <taxon>Fervidobacterium</taxon>
    </lineage>
</organism>
<evidence type="ECO:0000256" key="11">
    <source>
        <dbReference type="PIRSR" id="PIRSR006268-2"/>
    </source>
</evidence>
<evidence type="ECO:0000256" key="6">
    <source>
        <dbReference type="ARBA" id="ARBA00022827"/>
    </source>
</evidence>
<dbReference type="RefSeq" id="WP_069292244.1">
    <property type="nucleotide sequence ID" value="NZ_CP140110.1"/>
</dbReference>
<keyword evidence="6 10" id="KW-0274">FAD</keyword>
<feature type="binding site" evidence="11">
    <location>
        <position position="189"/>
    </location>
    <ligand>
        <name>Mg(2+)</name>
        <dbReference type="ChEBI" id="CHEBI:18420"/>
    </ligand>
</feature>
<evidence type="ECO:0000256" key="1">
    <source>
        <dbReference type="ARBA" id="ARBA00011955"/>
    </source>
</evidence>
<keyword evidence="7 10" id="KW-0460">Magnesium</keyword>
<dbReference type="SUPFAM" id="SSF143631">
    <property type="entry name" value="ApbE-like"/>
    <property type="match status" value="1"/>
</dbReference>
<keyword evidence="3 10" id="KW-0285">Flavoprotein</keyword>
<feature type="binding site" evidence="11">
    <location>
        <position position="307"/>
    </location>
    <ligand>
        <name>Mg(2+)</name>
        <dbReference type="ChEBI" id="CHEBI:18420"/>
    </ligand>
</feature>
<keyword evidence="12" id="KW-1133">Transmembrane helix</keyword>
<feature type="transmembrane region" description="Helical" evidence="12">
    <location>
        <begin position="15"/>
        <end position="36"/>
    </location>
</feature>
<dbReference type="Gene3D" id="3.10.520.10">
    <property type="entry name" value="ApbE-like domains"/>
    <property type="match status" value="1"/>
</dbReference>
<comment type="caution">
    <text evidence="13">The sequence shown here is derived from an EMBL/GenBank/DDBJ whole genome shotgun (WGS) entry which is preliminary data.</text>
</comment>
<comment type="similarity">
    <text evidence="10">Belongs to the ApbE family.</text>
</comment>
<comment type="catalytic activity">
    <reaction evidence="9 10">
        <text>L-threonyl-[protein] + FAD = FMN-L-threonyl-[protein] + AMP + H(+)</text>
        <dbReference type="Rhea" id="RHEA:36847"/>
        <dbReference type="Rhea" id="RHEA-COMP:11060"/>
        <dbReference type="Rhea" id="RHEA-COMP:11061"/>
        <dbReference type="ChEBI" id="CHEBI:15378"/>
        <dbReference type="ChEBI" id="CHEBI:30013"/>
        <dbReference type="ChEBI" id="CHEBI:57692"/>
        <dbReference type="ChEBI" id="CHEBI:74257"/>
        <dbReference type="ChEBI" id="CHEBI:456215"/>
        <dbReference type="EC" id="2.7.1.180"/>
    </reaction>
</comment>
<evidence type="ECO:0000313" key="14">
    <source>
        <dbReference type="Proteomes" id="UP000094570"/>
    </source>
</evidence>
<dbReference type="EMBL" id="LWAF01000001">
    <property type="protein sequence ID" value="ODN31333.1"/>
    <property type="molecule type" value="Genomic_DNA"/>
</dbReference>
<evidence type="ECO:0000256" key="9">
    <source>
        <dbReference type="ARBA" id="ARBA00048540"/>
    </source>
</evidence>
<dbReference type="GO" id="GO:0046872">
    <property type="term" value="F:metal ion binding"/>
    <property type="evidence" value="ECO:0007669"/>
    <property type="project" value="UniProtKB-UniRule"/>
</dbReference>
<dbReference type="PANTHER" id="PTHR30040">
    <property type="entry name" value="THIAMINE BIOSYNTHESIS LIPOPROTEIN APBE"/>
    <property type="match status" value="1"/>
</dbReference>
<feature type="binding site" evidence="11">
    <location>
        <position position="303"/>
    </location>
    <ligand>
        <name>Mg(2+)</name>
        <dbReference type="ChEBI" id="CHEBI:18420"/>
    </ligand>
</feature>
<evidence type="ECO:0000256" key="8">
    <source>
        <dbReference type="ARBA" id="ARBA00031306"/>
    </source>
</evidence>
<dbReference type="EC" id="2.7.1.180" evidence="1 10"/>
<keyword evidence="14" id="KW-1185">Reference proteome</keyword>
<accession>A0A1E3G632</accession>